<dbReference type="eggNOG" id="KOG3425">
    <property type="taxonomic scope" value="Eukaryota"/>
</dbReference>
<dbReference type="KEGG" id="mde:101899749"/>
<dbReference type="RefSeq" id="XP_005184690.1">
    <property type="nucleotide sequence ID" value="XM_005184633.3"/>
</dbReference>
<keyword evidence="4" id="KW-0963">Cytoplasm</keyword>
<evidence type="ECO:0000256" key="6">
    <source>
        <dbReference type="ARBA" id="ARBA00023284"/>
    </source>
</evidence>
<dbReference type="AlphaFoldDB" id="A0A1I8MNJ3"/>
<dbReference type="InterPro" id="IPR036249">
    <property type="entry name" value="Thioredoxin-like_sf"/>
</dbReference>
<keyword evidence="6" id="KW-0676">Redox-active center</keyword>
<dbReference type="EnsemblMetazoa" id="MDOA006827-RA">
    <property type="protein sequence ID" value="MDOA006827-PA"/>
    <property type="gene ID" value="MDOA006827"/>
</dbReference>
<dbReference type="Pfam" id="PF06110">
    <property type="entry name" value="TXD17-like_Trx"/>
    <property type="match status" value="1"/>
</dbReference>
<dbReference type="GeneID" id="101899749"/>
<dbReference type="InterPro" id="IPR010357">
    <property type="entry name" value="TXNDC17_dom"/>
</dbReference>
<evidence type="ECO:0000256" key="2">
    <source>
        <dbReference type="ARBA" id="ARBA00008987"/>
    </source>
</evidence>
<evidence type="ECO:0000256" key="4">
    <source>
        <dbReference type="ARBA" id="ARBA00022490"/>
    </source>
</evidence>
<evidence type="ECO:0000313" key="8">
    <source>
        <dbReference type="EnsemblMetazoa" id="MDOA006827-PA"/>
    </source>
</evidence>
<dbReference type="OrthoDB" id="78947at2759"/>
<accession>A0A1I8MNJ3</accession>
<name>A0A1I8MNJ3_MUSDO</name>
<dbReference type="PANTHER" id="PTHR12452:SF0">
    <property type="entry name" value="THIOREDOXIN DOMAIN-CONTAINING PROTEIN 17"/>
    <property type="match status" value="1"/>
</dbReference>
<evidence type="ECO:0000313" key="9">
    <source>
        <dbReference type="Proteomes" id="UP001652621"/>
    </source>
</evidence>
<dbReference type="CDD" id="cd02952">
    <property type="entry name" value="TRP14_like"/>
    <property type="match status" value="1"/>
</dbReference>
<dbReference type="STRING" id="7370.A0A1I8MNJ3"/>
<keyword evidence="9" id="KW-1185">Reference proteome</keyword>
<dbReference type="PANTHER" id="PTHR12452">
    <property type="entry name" value="42-9-9 PROTEIN-RELATED"/>
    <property type="match status" value="1"/>
</dbReference>
<protein>
    <recommendedName>
        <fullName evidence="3">Thioredoxin domain-containing protein 17</fullName>
    </recommendedName>
</protein>
<evidence type="ECO:0000313" key="10">
    <source>
        <dbReference type="RefSeq" id="XP_005184690.1"/>
    </source>
</evidence>
<gene>
    <name evidence="8" type="primary">101899749</name>
    <name evidence="10" type="synonym">LOC101899749</name>
</gene>
<dbReference type="InterPro" id="IPR045108">
    <property type="entry name" value="TXNDC17-like"/>
</dbReference>
<feature type="domain" description="Thioredoxin" evidence="7">
    <location>
        <begin position="6"/>
        <end position="124"/>
    </location>
</feature>
<evidence type="ECO:0000256" key="5">
    <source>
        <dbReference type="ARBA" id="ARBA00023157"/>
    </source>
</evidence>
<dbReference type="Proteomes" id="UP001652621">
    <property type="component" value="Unplaced"/>
</dbReference>
<comment type="subcellular location">
    <subcellularLocation>
        <location evidence="1">Cytoplasm</location>
    </subcellularLocation>
</comment>
<organism evidence="8">
    <name type="scientific">Musca domestica</name>
    <name type="common">House fly</name>
    <dbReference type="NCBI Taxonomy" id="7370"/>
    <lineage>
        <taxon>Eukaryota</taxon>
        <taxon>Metazoa</taxon>
        <taxon>Ecdysozoa</taxon>
        <taxon>Arthropoda</taxon>
        <taxon>Hexapoda</taxon>
        <taxon>Insecta</taxon>
        <taxon>Pterygota</taxon>
        <taxon>Neoptera</taxon>
        <taxon>Endopterygota</taxon>
        <taxon>Diptera</taxon>
        <taxon>Brachycera</taxon>
        <taxon>Muscomorpha</taxon>
        <taxon>Muscoidea</taxon>
        <taxon>Muscidae</taxon>
        <taxon>Musca</taxon>
    </lineage>
</organism>
<dbReference type="GO" id="GO:0047134">
    <property type="term" value="F:protein-disulfide reductase [NAD(P)H] activity"/>
    <property type="evidence" value="ECO:0007669"/>
    <property type="project" value="InterPro"/>
</dbReference>
<reference evidence="10" key="2">
    <citation type="submission" date="2025-04" db="UniProtKB">
        <authorList>
            <consortium name="RefSeq"/>
        </authorList>
    </citation>
    <scope>IDENTIFICATION</scope>
    <source>
        <strain evidence="10">Aabys</strain>
    </source>
</reference>
<reference evidence="8" key="1">
    <citation type="submission" date="2020-05" db="UniProtKB">
        <authorList>
            <consortium name="EnsemblMetazoa"/>
        </authorList>
    </citation>
    <scope>IDENTIFICATION</scope>
    <source>
        <strain evidence="8">Aabys</strain>
    </source>
</reference>
<dbReference type="VEuPathDB" id="VectorBase:MDOA006827"/>
<keyword evidence="5" id="KW-1015">Disulfide bond</keyword>
<evidence type="ECO:0000256" key="1">
    <source>
        <dbReference type="ARBA" id="ARBA00004496"/>
    </source>
</evidence>
<evidence type="ECO:0000256" key="3">
    <source>
        <dbReference type="ARBA" id="ARBA00016949"/>
    </source>
</evidence>
<evidence type="ECO:0000259" key="7">
    <source>
        <dbReference type="Pfam" id="PF06110"/>
    </source>
</evidence>
<dbReference type="GO" id="GO:0005829">
    <property type="term" value="C:cytosol"/>
    <property type="evidence" value="ECO:0007669"/>
    <property type="project" value="TreeGrafter"/>
</dbReference>
<dbReference type="Gene3D" id="3.40.30.10">
    <property type="entry name" value="Glutaredoxin"/>
    <property type="match status" value="1"/>
</dbReference>
<proteinExistence type="inferred from homology"/>
<comment type="similarity">
    <text evidence="2">Belongs to the thioredoxin family.</text>
</comment>
<dbReference type="SUPFAM" id="SSF52833">
    <property type="entry name" value="Thioredoxin-like"/>
    <property type="match status" value="1"/>
</dbReference>
<sequence length="126" mass="14622">MVIEHNVKGYDEFKTLVGELEQSEKPIFVLFSGGKDENGESWCPYCVTAEPVVHDALSKAPENAHFIHVDVGERSYWKDVNNPFRKDPKTHLVWVPTLLRWNTQKRVDSDRCSKKDLVEMVFEDDE</sequence>
<dbReference type="VEuPathDB" id="VectorBase:MDOMA2_012562"/>
<dbReference type="FunFam" id="3.40.30.10:FF:000124">
    <property type="entry name" value="Thioredoxin domain-containing 17"/>
    <property type="match status" value="1"/>
</dbReference>